<keyword evidence="2" id="KW-1185">Reference proteome</keyword>
<proteinExistence type="predicted"/>
<name>A0A6H9YGN0_9ACTN</name>
<gene>
    <name evidence="1" type="ORF">F8566_30090</name>
</gene>
<reference evidence="1 2" key="1">
    <citation type="submission" date="2019-09" db="EMBL/GenBank/DDBJ databases">
        <title>Actinomadura physcomitrii sp. nov., a novel actinomycete isolated from moss [Physcomitrium sphaericum (Ludw) Fuernr].</title>
        <authorList>
            <person name="Zhuang X."/>
            <person name="Liu C."/>
        </authorList>
    </citation>
    <scope>NUCLEOTIDE SEQUENCE [LARGE SCALE GENOMIC DNA]</scope>
    <source>
        <strain evidence="1 2">HMC1</strain>
    </source>
</reference>
<organism evidence="1 2">
    <name type="scientific">Actinomadura rudentiformis</name>
    <dbReference type="NCBI Taxonomy" id="359158"/>
    <lineage>
        <taxon>Bacteria</taxon>
        <taxon>Bacillati</taxon>
        <taxon>Actinomycetota</taxon>
        <taxon>Actinomycetes</taxon>
        <taxon>Streptosporangiales</taxon>
        <taxon>Thermomonosporaceae</taxon>
        <taxon>Actinomadura</taxon>
    </lineage>
</organism>
<evidence type="ECO:0000313" key="1">
    <source>
        <dbReference type="EMBL" id="KAB2344844.1"/>
    </source>
</evidence>
<dbReference type="OrthoDB" id="3504852at2"/>
<dbReference type="EMBL" id="WBMT01000015">
    <property type="protein sequence ID" value="KAB2344844.1"/>
    <property type="molecule type" value="Genomic_DNA"/>
</dbReference>
<comment type="caution">
    <text evidence="1">The sequence shown here is derived from an EMBL/GenBank/DDBJ whole genome shotgun (WGS) entry which is preliminary data.</text>
</comment>
<dbReference type="Proteomes" id="UP000468735">
    <property type="component" value="Unassembled WGS sequence"/>
</dbReference>
<dbReference type="RefSeq" id="WP_151565212.1">
    <property type="nucleotide sequence ID" value="NZ_WBMT01000015.1"/>
</dbReference>
<accession>A0A6H9YGN0</accession>
<dbReference type="AlphaFoldDB" id="A0A6H9YGN0"/>
<sequence>MKPTTAAPAARWFPLVERPRPAAMSLATRVADLRHLLEPASDDALVRTAEALNKAALIASDRGQSDLARFLCWQQYQAFDYTRPHPRAIAKLALQPVLNLPRQLIRDGDADAAYALLEVLHHAASNRADITIDGHVVHLHDLTHSAGDHHDLRATVWAALLADGTRALTTAGRWREAADRAAVHRGIGQRLLDGRQITILALLREGDVDQASALVETSTVSAPWECAIQAMLRVMCQRVGAGSQKNVATMVTSVRHLLEQTTRGGTVFRVRAGLIALELADDPHDDQIQRLLTAVLQAAADDAYASRDALTVPALQVHIPVAARRKLVRAVRAADLIPGELPAPLRTEFMANVASALRTLRRILGSGAK</sequence>
<protein>
    <submittedName>
        <fullName evidence="1">Uncharacterized protein</fullName>
    </submittedName>
</protein>
<evidence type="ECO:0000313" key="2">
    <source>
        <dbReference type="Proteomes" id="UP000468735"/>
    </source>
</evidence>